<dbReference type="GO" id="GO:0006284">
    <property type="term" value="P:base-excision repair"/>
    <property type="evidence" value="ECO:0007669"/>
    <property type="project" value="InterPro"/>
</dbReference>
<evidence type="ECO:0000256" key="3">
    <source>
        <dbReference type="ARBA" id="ARBA00023004"/>
    </source>
</evidence>
<dbReference type="GO" id="GO:0051539">
    <property type="term" value="F:4 iron, 4 sulfur cluster binding"/>
    <property type="evidence" value="ECO:0007669"/>
    <property type="project" value="UniProtKB-KW"/>
</dbReference>
<dbReference type="GO" id="GO:0046872">
    <property type="term" value="F:metal ion binding"/>
    <property type="evidence" value="ECO:0007669"/>
    <property type="project" value="UniProtKB-KW"/>
</dbReference>
<accession>D2BJU1</accession>
<evidence type="ECO:0000256" key="4">
    <source>
        <dbReference type="ARBA" id="ARBA00023014"/>
    </source>
</evidence>
<dbReference type="HOGENOM" id="CLU_012862_6_0_0"/>
<organism evidence="6 7">
    <name type="scientific">Dehalococcoides mccartyi (strain VS)</name>
    <dbReference type="NCBI Taxonomy" id="311424"/>
    <lineage>
        <taxon>Bacteria</taxon>
        <taxon>Bacillati</taxon>
        <taxon>Chloroflexota</taxon>
        <taxon>Dehalococcoidia</taxon>
        <taxon>Dehalococcoidales</taxon>
        <taxon>Dehalococcoidaceae</taxon>
        <taxon>Dehalococcoides</taxon>
    </lineage>
</organism>
<reference evidence="6 7" key="1">
    <citation type="journal article" date="2009" name="PLoS Genet.">
        <title>Localized plasticity in the streamlined genomes of vinyl chloride respiring Dehalococcoides.</title>
        <authorList>
            <person name="McMurdie P.J."/>
            <person name="Behrens S.F."/>
            <person name="Muller J.A."/>
            <person name="Goke J."/>
            <person name="Ritalahti K.M."/>
            <person name="Wagner R."/>
            <person name="Goltsman E."/>
            <person name="Lapidus A."/>
            <person name="Holmes S."/>
            <person name="Loffler F.E."/>
            <person name="Spormann A.M."/>
        </authorList>
    </citation>
    <scope>NUCLEOTIDE SEQUENCE [LARGE SCALE GENOMIC DNA]</scope>
    <source>
        <strain evidence="6 7">VS</strain>
    </source>
</reference>
<dbReference type="InterPro" id="IPR003265">
    <property type="entry name" value="HhH-GPD_domain"/>
</dbReference>
<protein>
    <submittedName>
        <fullName evidence="6">HhH-GPD protein</fullName>
    </submittedName>
</protein>
<dbReference type="InterPro" id="IPR011257">
    <property type="entry name" value="DNA_glycosylase"/>
</dbReference>
<dbReference type="SUPFAM" id="SSF48150">
    <property type="entry name" value="DNA-glycosylase"/>
    <property type="match status" value="1"/>
</dbReference>
<dbReference type="Gene3D" id="1.10.1670.10">
    <property type="entry name" value="Helix-hairpin-Helix base-excision DNA repair enzymes (C-terminal)"/>
    <property type="match status" value="1"/>
</dbReference>
<evidence type="ECO:0000313" key="7">
    <source>
        <dbReference type="Proteomes" id="UP000002506"/>
    </source>
</evidence>
<keyword evidence="3" id="KW-0408">Iron</keyword>
<dbReference type="eggNOG" id="COG2231">
    <property type="taxonomic scope" value="Bacteria"/>
</dbReference>
<dbReference type="PIRSF" id="PIRSF001435">
    <property type="entry name" value="Nth"/>
    <property type="match status" value="1"/>
</dbReference>
<evidence type="ECO:0000259" key="5">
    <source>
        <dbReference type="SMART" id="SM00478"/>
    </source>
</evidence>
<dbReference type="PANTHER" id="PTHR10359:SF19">
    <property type="entry name" value="DNA REPAIR GLYCOSYLASE MJ1434-RELATED"/>
    <property type="match status" value="1"/>
</dbReference>
<dbReference type="KEGG" id="dev:DhcVS_1494"/>
<keyword evidence="1" id="KW-0004">4Fe-4S</keyword>
<keyword evidence="2" id="KW-0479">Metal-binding</keyword>
<dbReference type="AlphaFoldDB" id="D2BJU1"/>
<evidence type="ECO:0000313" key="6">
    <source>
        <dbReference type="EMBL" id="ACZ62591.1"/>
    </source>
</evidence>
<dbReference type="Proteomes" id="UP000002506">
    <property type="component" value="Chromosome"/>
</dbReference>
<dbReference type="SMART" id="SM00478">
    <property type="entry name" value="ENDO3c"/>
    <property type="match status" value="1"/>
</dbReference>
<dbReference type="EMBL" id="CP001827">
    <property type="protein sequence ID" value="ACZ62591.1"/>
    <property type="molecule type" value="Genomic_DNA"/>
</dbReference>
<dbReference type="Pfam" id="PF00730">
    <property type="entry name" value="HhH-GPD"/>
    <property type="match status" value="1"/>
</dbReference>
<name>D2BJU1_DEHMV</name>
<evidence type="ECO:0000256" key="2">
    <source>
        <dbReference type="ARBA" id="ARBA00022723"/>
    </source>
</evidence>
<dbReference type="OrthoDB" id="9802365at2"/>
<proteinExistence type="predicted"/>
<gene>
    <name evidence="6" type="ordered locus">DhcVS_1494</name>
</gene>
<dbReference type="Gene3D" id="1.10.340.30">
    <property type="entry name" value="Hypothetical protein, domain 2"/>
    <property type="match status" value="1"/>
</dbReference>
<sequence>MDQASLTPSLTDIYRCLLKKYGPQHWWPAESRFEMMAGAVLTQSAAWTNVEKAISRLKAADLLSPEAILEADEHYLAKAIRSSGYFNVKARKLKALSAWLQASYSGQADKLPYSDVTTLRKELLGVWGVGEETADSILLYACGKPVFVIDAYTRRIFSRLGLAEKEAGYDRLQGLFTSNLAADAAVFNEYHALIVRHAKEHCRVKPVCKGCVLKAVCKFSSSG</sequence>
<feature type="domain" description="HhH-GPD" evidence="5">
    <location>
        <begin position="41"/>
        <end position="200"/>
    </location>
</feature>
<keyword evidence="4" id="KW-0411">Iron-sulfur</keyword>
<dbReference type="RefSeq" id="WP_012882724.1">
    <property type="nucleotide sequence ID" value="NC_013552.1"/>
</dbReference>
<dbReference type="InterPro" id="IPR023170">
    <property type="entry name" value="HhH_base_excis_C"/>
</dbReference>
<dbReference type="GO" id="GO:0003824">
    <property type="term" value="F:catalytic activity"/>
    <property type="evidence" value="ECO:0007669"/>
    <property type="project" value="InterPro"/>
</dbReference>
<dbReference type="PANTHER" id="PTHR10359">
    <property type="entry name" value="A/G-SPECIFIC ADENINE GLYCOSYLASE/ENDONUCLEASE III"/>
    <property type="match status" value="1"/>
</dbReference>
<dbReference type="CDD" id="cd00056">
    <property type="entry name" value="ENDO3c"/>
    <property type="match status" value="1"/>
</dbReference>
<evidence type="ECO:0000256" key="1">
    <source>
        <dbReference type="ARBA" id="ARBA00022485"/>
    </source>
</evidence>